<evidence type="ECO:0000259" key="2">
    <source>
        <dbReference type="Pfam" id="PF11796"/>
    </source>
</evidence>
<dbReference type="GO" id="GO:0003677">
    <property type="term" value="F:DNA binding"/>
    <property type="evidence" value="ECO:0007669"/>
    <property type="project" value="InterPro"/>
</dbReference>
<dbReference type="NCBIfam" id="TIGR02679">
    <property type="entry name" value="TIGR02679 family protein"/>
    <property type="match status" value="1"/>
</dbReference>
<protein>
    <recommendedName>
        <fullName evidence="5">TIGR02679 family protein</fullName>
    </recommendedName>
</protein>
<keyword evidence="4" id="KW-1185">Reference proteome</keyword>
<comment type="caution">
    <text evidence="3">The sequence shown here is derived from an EMBL/GenBank/DDBJ whole genome shotgun (WGS) entry which is preliminary data.</text>
</comment>
<dbReference type="OrthoDB" id="1661308at2"/>
<dbReference type="InterPro" id="IPR024466">
    <property type="entry name" value="CHP02679_N"/>
</dbReference>
<dbReference type="SUPFAM" id="SSF56726">
    <property type="entry name" value="DNA topoisomerase IV, alpha subunit"/>
    <property type="match status" value="1"/>
</dbReference>
<feature type="domain" description="DUF2399" evidence="1">
    <location>
        <begin position="280"/>
        <end position="423"/>
    </location>
</feature>
<evidence type="ECO:0000313" key="3">
    <source>
        <dbReference type="EMBL" id="KEO80916.1"/>
    </source>
</evidence>
<dbReference type="Gene3D" id="3.40.1360.10">
    <property type="match status" value="1"/>
</dbReference>
<evidence type="ECO:0000313" key="4">
    <source>
        <dbReference type="Proteomes" id="UP000027931"/>
    </source>
</evidence>
<evidence type="ECO:0008006" key="5">
    <source>
        <dbReference type="Google" id="ProtNLM"/>
    </source>
</evidence>
<dbReference type="GO" id="GO:0005694">
    <property type="term" value="C:chromosome"/>
    <property type="evidence" value="ECO:0007669"/>
    <property type="project" value="InterPro"/>
</dbReference>
<dbReference type="eggNOG" id="COG4924">
    <property type="taxonomic scope" value="Bacteria"/>
</dbReference>
<dbReference type="Proteomes" id="UP000027931">
    <property type="component" value="Unassembled WGS sequence"/>
</dbReference>
<dbReference type="STRING" id="1157490.EL26_23630"/>
<dbReference type="InterPro" id="IPR013495">
    <property type="entry name" value="CHP02679"/>
</dbReference>
<dbReference type="AlphaFoldDB" id="A0A074LF94"/>
<sequence>MQREKEIREHFLQTGYQRLFEQARRKWESIGRVGGTITIKSLREEERRRLSGLFGKSYQTGGTTEIRLMELDQILRSSRWAVGVEELLALLTGQPLVSNKQRKERRTNAWDTFCDDLLKGCKRQETRSWWKQVNAGDVAGSKAVKMLFESDRQRAQTAARLCLRALDELPQWSGRRERLPVFANRLSGDPHALDAETPSGRWLYLALCDLFGIRFDSAAEWKREVFQEAGILADEVASYVTVLGMGTLPDDPWHTFFEQAVSARIPLLLPLAFFQQKVTWRETKRLYVVENPSVFQSLIDEFPQEERLPPLVCTSGQPSVAALRLLDAFAATGTTLYYSGDFDWKGIEIACSLQTRYRESFVAWRMSKEEYLSCSVGTPFEEEQARGVLSLEVPWDEELVRTMMQHKRNVYQESLLELLLEDLTAVNA</sequence>
<proteinExistence type="predicted"/>
<organism evidence="3 4">
    <name type="scientific">Tumebacillus flagellatus</name>
    <dbReference type="NCBI Taxonomy" id="1157490"/>
    <lineage>
        <taxon>Bacteria</taxon>
        <taxon>Bacillati</taxon>
        <taxon>Bacillota</taxon>
        <taxon>Bacilli</taxon>
        <taxon>Bacillales</taxon>
        <taxon>Alicyclobacillaceae</taxon>
        <taxon>Tumebacillus</taxon>
    </lineage>
</organism>
<dbReference type="Pfam" id="PF09664">
    <property type="entry name" value="DUF2399"/>
    <property type="match status" value="1"/>
</dbReference>
<dbReference type="InterPro" id="IPR024465">
    <property type="entry name" value="DUF2399"/>
</dbReference>
<feature type="domain" description="Conserved hypothetical protein CHP02679 N terminus" evidence="2">
    <location>
        <begin position="34"/>
        <end position="245"/>
    </location>
</feature>
<dbReference type="EMBL" id="JMIR01000057">
    <property type="protein sequence ID" value="KEO80916.1"/>
    <property type="molecule type" value="Genomic_DNA"/>
</dbReference>
<evidence type="ECO:0000259" key="1">
    <source>
        <dbReference type="Pfam" id="PF09664"/>
    </source>
</evidence>
<reference evidence="3 4" key="1">
    <citation type="journal article" date="2013" name="Int. J. Syst. Evol. Microbiol.">
        <title>Tumebacillus flagellatus sp. nov., an alpha-amylase/pullulanase-producing bacterium isolated from cassava wastewater.</title>
        <authorList>
            <person name="Wang Q."/>
            <person name="Xie N."/>
            <person name="Qin Y."/>
            <person name="Shen N."/>
            <person name="Zhu J."/>
            <person name="Mi H."/>
            <person name="Huang R."/>
        </authorList>
    </citation>
    <scope>NUCLEOTIDE SEQUENCE [LARGE SCALE GENOMIC DNA]</scope>
    <source>
        <strain evidence="3 4">GST4</strain>
    </source>
</reference>
<gene>
    <name evidence="3" type="ORF">EL26_23630</name>
</gene>
<accession>A0A074LF94</accession>
<dbReference type="InterPro" id="IPR036078">
    <property type="entry name" value="Spo11/TopoVI_A_sf"/>
</dbReference>
<dbReference type="Pfam" id="PF11796">
    <property type="entry name" value="DUF3323"/>
    <property type="match status" value="1"/>
</dbReference>
<dbReference type="RefSeq" id="WP_038094581.1">
    <property type="nucleotide sequence ID" value="NZ_JMIR01000057.1"/>
</dbReference>
<name>A0A074LF94_9BACL</name>